<keyword evidence="1" id="KW-0238">DNA-binding</keyword>
<protein>
    <submittedName>
        <fullName evidence="2">Uncharacterized protein</fullName>
    </submittedName>
</protein>
<proteinExistence type="predicted"/>
<accession>A0A5P6A975</accession>
<evidence type="ECO:0000313" key="2">
    <source>
        <dbReference type="EMBL" id="QFG76470.1"/>
    </source>
</evidence>
<organism evidence="2">
    <name type="scientific">Raoultella planticola</name>
    <name type="common">Klebsiella planticola</name>
    <dbReference type="NCBI Taxonomy" id="575"/>
    <lineage>
        <taxon>Bacteria</taxon>
        <taxon>Pseudomonadati</taxon>
        <taxon>Pseudomonadota</taxon>
        <taxon>Gammaproteobacteria</taxon>
        <taxon>Enterobacterales</taxon>
        <taxon>Enterobacteriaceae</taxon>
        <taxon>Klebsiella/Raoultella group</taxon>
        <taxon>Raoultella</taxon>
    </lineage>
</organism>
<dbReference type="SUPFAM" id="SSF51215">
    <property type="entry name" value="Regulatory protein AraC"/>
    <property type="match status" value="1"/>
</dbReference>
<dbReference type="EMBL" id="CP029752">
    <property type="protein sequence ID" value="QFG76470.1"/>
    <property type="molecule type" value="Genomic_DNA"/>
</dbReference>
<dbReference type="GO" id="GO:0003677">
    <property type="term" value="F:DNA binding"/>
    <property type="evidence" value="ECO:0007669"/>
    <property type="project" value="UniProtKB-KW"/>
</dbReference>
<gene>
    <name evidence="2" type="ORF">DMB90_03790</name>
</gene>
<dbReference type="AlphaFoldDB" id="A0A5P6A975"/>
<dbReference type="InterPro" id="IPR037923">
    <property type="entry name" value="HTH-like"/>
</dbReference>
<sequence>MHDDPVTYENIITLTQELYYLQQYQLPEYSGDDVKTHFHFMYELMWFDRSCGYFGINDRQIPIKNGTLIFVPALIPMRCT</sequence>
<reference evidence="2" key="1">
    <citation type="submission" date="2018-05" db="EMBL/GenBank/DDBJ databases">
        <title>Bacterial isolates from healthy term breastfed infants carrying antibiotic resistance genes.</title>
        <authorList>
            <person name="Casaburi G."/>
        </authorList>
    </citation>
    <scope>NUCLEOTIDE SEQUENCE [LARGE SCALE GENOMIC DNA]</scope>
    <source>
        <strain evidence="2">7084_4</strain>
    </source>
</reference>
<evidence type="ECO:0000256" key="1">
    <source>
        <dbReference type="ARBA" id="ARBA00023125"/>
    </source>
</evidence>
<name>A0A5P6A975_RAOPL</name>